<dbReference type="PANTHER" id="PTHR31542">
    <property type="entry name" value="39A RIBOSOMAL PROTEIN L50, MITOCHONDRIAL"/>
    <property type="match status" value="1"/>
</dbReference>
<protein>
    <recommendedName>
        <fullName evidence="6">Large ribosomal subunit protein mL50</fullName>
    </recommendedName>
    <alternativeName>
        <fullName evidence="7">39S ribosomal protein L50, mitochondrial</fullName>
    </alternativeName>
</protein>
<evidence type="ECO:0000256" key="1">
    <source>
        <dbReference type="ARBA" id="ARBA00004173"/>
    </source>
</evidence>
<evidence type="ECO:0000256" key="2">
    <source>
        <dbReference type="ARBA" id="ARBA00008860"/>
    </source>
</evidence>
<organism evidence="11">
    <name type="scientific">Angiostrongylus costaricensis</name>
    <name type="common">Nematode worm</name>
    <dbReference type="NCBI Taxonomy" id="334426"/>
    <lineage>
        <taxon>Eukaryota</taxon>
        <taxon>Metazoa</taxon>
        <taxon>Ecdysozoa</taxon>
        <taxon>Nematoda</taxon>
        <taxon>Chromadorea</taxon>
        <taxon>Rhabditida</taxon>
        <taxon>Rhabditina</taxon>
        <taxon>Rhabditomorpha</taxon>
        <taxon>Strongyloidea</taxon>
        <taxon>Metastrongylidae</taxon>
        <taxon>Angiostrongylus</taxon>
    </lineage>
</organism>
<dbReference type="OrthoDB" id="9939609at2759"/>
<evidence type="ECO:0000256" key="4">
    <source>
        <dbReference type="ARBA" id="ARBA00023128"/>
    </source>
</evidence>
<comment type="similarity">
    <text evidence="2">Belongs to the mitochondrion-specific ribosomal protein mL50 family.</text>
</comment>
<evidence type="ECO:0000256" key="5">
    <source>
        <dbReference type="ARBA" id="ARBA00023274"/>
    </source>
</evidence>
<evidence type="ECO:0000256" key="3">
    <source>
        <dbReference type="ARBA" id="ARBA00022980"/>
    </source>
</evidence>
<evidence type="ECO:0000313" key="10">
    <source>
        <dbReference type="Proteomes" id="UP000267027"/>
    </source>
</evidence>
<dbReference type="WBParaSite" id="ACOC_0000117301-mRNA-1">
    <property type="protein sequence ID" value="ACOC_0000117301-mRNA-1"/>
    <property type="gene ID" value="ACOC_0000117301"/>
</dbReference>
<evidence type="ECO:0000313" key="11">
    <source>
        <dbReference type="WBParaSite" id="ACOC_0000117301-mRNA-1"/>
    </source>
</evidence>
<keyword evidence="5" id="KW-0687">Ribonucleoprotein</keyword>
<comment type="subcellular location">
    <subcellularLocation>
        <location evidence="1">Mitochondrion</location>
    </subcellularLocation>
</comment>
<dbReference type="Pfam" id="PF10501">
    <property type="entry name" value="Ribosomal_L50"/>
    <property type="match status" value="1"/>
</dbReference>
<feature type="region of interest" description="Disordered" evidence="8">
    <location>
        <begin position="1"/>
        <end position="20"/>
    </location>
</feature>
<proteinExistence type="inferred from homology"/>
<dbReference type="InterPro" id="IPR018305">
    <property type="entry name" value="Ribosomal_m50"/>
</dbReference>
<reference evidence="9 10" key="2">
    <citation type="submission" date="2018-11" db="EMBL/GenBank/DDBJ databases">
        <authorList>
            <consortium name="Pathogen Informatics"/>
        </authorList>
    </citation>
    <scope>NUCLEOTIDE SEQUENCE [LARGE SCALE GENOMIC DNA]</scope>
    <source>
        <strain evidence="9 10">Costa Rica</strain>
    </source>
</reference>
<evidence type="ECO:0000256" key="7">
    <source>
        <dbReference type="ARBA" id="ARBA00035398"/>
    </source>
</evidence>
<dbReference type="Proteomes" id="UP000267027">
    <property type="component" value="Unassembled WGS sequence"/>
</dbReference>
<keyword evidence="4" id="KW-0496">Mitochondrion</keyword>
<dbReference type="OMA" id="WFDYEDQ"/>
<reference evidence="11" key="1">
    <citation type="submission" date="2017-02" db="UniProtKB">
        <authorList>
            <consortium name="WormBaseParasite"/>
        </authorList>
    </citation>
    <scope>IDENTIFICATION</scope>
</reference>
<keyword evidence="10" id="KW-1185">Reference proteome</keyword>
<keyword evidence="3" id="KW-0689">Ribosomal protein</keyword>
<dbReference type="AlphaFoldDB" id="A0A0R3PBS6"/>
<dbReference type="STRING" id="334426.A0A0R3PBS6"/>
<dbReference type="PANTHER" id="PTHR31542:SF1">
    <property type="entry name" value="LARGE RIBOSOMAL SUBUNIT PROTEIN ML50"/>
    <property type="match status" value="1"/>
</dbReference>
<evidence type="ECO:0000256" key="8">
    <source>
        <dbReference type="SAM" id="MobiDB-lite"/>
    </source>
</evidence>
<gene>
    <name evidence="9" type="ORF">ACOC_LOCUS1174</name>
</gene>
<accession>A0A0R3PBS6</accession>
<evidence type="ECO:0000313" key="9">
    <source>
        <dbReference type="EMBL" id="VDM52759.1"/>
    </source>
</evidence>
<name>A0A0R3PBS6_ANGCS</name>
<evidence type="ECO:0000256" key="6">
    <source>
        <dbReference type="ARBA" id="ARBA00035183"/>
    </source>
</evidence>
<sequence length="316" mass="37354">MNKEQRIQERNNLNQSINRPPQRTLNREITFFNFQLLKFLSNCNTETLKKVLPSLRTDSPRSKSQVDSTSYDTEDILNYQINEDSIRARGFLKYRYNYQPPRDVKNSVLKTASEVLCDETDGVADLTQFVFNDNNVKSKVVFGSCYLKLRRSSITVKISVSFKCWLQIILRLSEQFKHCPTNSRLMHIKSVQDLIDFYEEPVENVTSYTKLARMVTKPRNVYMMEQAHRFHPEDVEAWHGGVTAFPGTGGSVVGLRNKRLLRQFQPKSDWFDYEDQTFDYTRPEKDMPWDPEIARRMDRYPNKRFDIKRKLFIRTS</sequence>
<dbReference type="GO" id="GO:0005762">
    <property type="term" value="C:mitochondrial large ribosomal subunit"/>
    <property type="evidence" value="ECO:0007669"/>
    <property type="project" value="TreeGrafter"/>
</dbReference>
<feature type="compositionally biased region" description="Polar residues" evidence="8">
    <location>
        <begin position="10"/>
        <end position="20"/>
    </location>
</feature>
<dbReference type="EMBL" id="UYYA01000161">
    <property type="protein sequence ID" value="VDM52759.1"/>
    <property type="molecule type" value="Genomic_DNA"/>
</dbReference>